<evidence type="ECO:0000256" key="2">
    <source>
        <dbReference type="ARBA" id="ARBA00022448"/>
    </source>
</evidence>
<dbReference type="GO" id="GO:0042597">
    <property type="term" value="C:periplasmic space"/>
    <property type="evidence" value="ECO:0007669"/>
    <property type="project" value="UniProtKB-ARBA"/>
</dbReference>
<dbReference type="InterPro" id="IPR030678">
    <property type="entry name" value="Peptide/Ni-bd"/>
</dbReference>
<reference evidence="5 6" key="1">
    <citation type="submission" date="2017-04" db="EMBL/GenBank/DDBJ databases">
        <authorList>
            <person name="Afonso C.L."/>
            <person name="Miller P.J."/>
            <person name="Scott M.A."/>
            <person name="Spackman E."/>
            <person name="Goraichik I."/>
            <person name="Dimitrov K.M."/>
            <person name="Suarez D.L."/>
            <person name="Swayne D.E."/>
        </authorList>
    </citation>
    <scope>NUCLEOTIDE SEQUENCE [LARGE SCALE GENOMIC DNA]</scope>
    <source>
        <strain evidence="5 6">DSM 5090</strain>
    </source>
</reference>
<dbReference type="Gene3D" id="3.40.190.10">
    <property type="entry name" value="Periplasmic binding protein-like II"/>
    <property type="match status" value="1"/>
</dbReference>
<dbReference type="GO" id="GO:1904680">
    <property type="term" value="F:peptide transmembrane transporter activity"/>
    <property type="evidence" value="ECO:0007669"/>
    <property type="project" value="TreeGrafter"/>
</dbReference>
<dbReference type="Gene3D" id="3.90.76.10">
    <property type="entry name" value="Dipeptide-binding Protein, Domain 1"/>
    <property type="match status" value="1"/>
</dbReference>
<protein>
    <submittedName>
        <fullName evidence="5">Peptide/nickel transport system substrate-binding protein</fullName>
    </submittedName>
</protein>
<keyword evidence="6" id="KW-1185">Reference proteome</keyword>
<dbReference type="Proteomes" id="UP000192738">
    <property type="component" value="Unassembled WGS sequence"/>
</dbReference>
<dbReference type="PANTHER" id="PTHR30290:SF9">
    <property type="entry name" value="OLIGOPEPTIDE-BINDING PROTEIN APPA"/>
    <property type="match status" value="1"/>
</dbReference>
<evidence type="ECO:0000256" key="1">
    <source>
        <dbReference type="ARBA" id="ARBA00005695"/>
    </source>
</evidence>
<feature type="domain" description="Solute-binding protein family 5" evidence="4">
    <location>
        <begin position="98"/>
        <end position="446"/>
    </location>
</feature>
<dbReference type="Pfam" id="PF00496">
    <property type="entry name" value="SBP_bac_5"/>
    <property type="match status" value="1"/>
</dbReference>
<dbReference type="Gene3D" id="3.10.105.10">
    <property type="entry name" value="Dipeptide-binding Protein, Domain 3"/>
    <property type="match status" value="1"/>
</dbReference>
<dbReference type="OrthoDB" id="137511at2"/>
<comment type="similarity">
    <text evidence="1">Belongs to the bacterial solute-binding protein 5 family.</text>
</comment>
<sequence length="545" mass="60965">MMRKFIILFLIVIAVVTVGCSQREETPSPEKKNVAIQQGGQLKYGSLQEPNTLNPLLSDLLATAEVGKLVFSGLLITGDKGEWLPDLAVDVPTTANGGVSPDGLTVTYRLRPGVMWHDGTPFTAEDVKFTWQLIMNRKVNIVSRDGYDRISSIDTPDKQTVIVKFREYYAPYLTLFTTILPKHKLESAGDINKASFNRAPIGTGPFKFKEWQIAEAITFEANPGYYRGKPRLDSIVYKVIPDPNLLLTQLKAGEVDIVSSIGFSYLDQVKAIDGMRTVITSTMVWEHMDFNLDNPLFQDVRVRKAITSTIDRQAIVSSVLKGAASPAYGDQSPLSWAYNPMQQPPARDINAARDLLAQAGWQPGPDGVLTKDNKKLAFSLATPTGNKQREQTAQKIAEQLKEIGILVEVRPIDAPLFFSDVLKNRRFETAVYAWVAGVDPDNLNLWHSRKIPSRANAYDGQNYPGWRNQEVDKLIELGVRTIDITARKDIYFRIQDFIREDCPVVPLYFRGNIDVVKVSVTNYQPNPTPSGNLWNAWQWGFAAAK</sequence>
<dbReference type="PROSITE" id="PS51257">
    <property type="entry name" value="PROKAR_LIPOPROTEIN"/>
    <property type="match status" value="1"/>
</dbReference>
<keyword evidence="3" id="KW-0732">Signal</keyword>
<keyword evidence="2" id="KW-0813">Transport</keyword>
<evidence type="ECO:0000256" key="3">
    <source>
        <dbReference type="ARBA" id="ARBA00022729"/>
    </source>
</evidence>
<dbReference type="InterPro" id="IPR000914">
    <property type="entry name" value="SBP_5_dom"/>
</dbReference>
<gene>
    <name evidence="5" type="ORF">SAMN04488500_10833</name>
</gene>
<dbReference type="GO" id="GO:0043190">
    <property type="term" value="C:ATP-binding cassette (ABC) transporter complex"/>
    <property type="evidence" value="ECO:0007669"/>
    <property type="project" value="InterPro"/>
</dbReference>
<dbReference type="FunFam" id="3.10.105.10:FF:000006">
    <property type="entry name" value="Peptide ABC transporter substrate-binding protein"/>
    <property type="match status" value="1"/>
</dbReference>
<evidence type="ECO:0000313" key="6">
    <source>
        <dbReference type="Proteomes" id="UP000192738"/>
    </source>
</evidence>
<dbReference type="PANTHER" id="PTHR30290">
    <property type="entry name" value="PERIPLASMIC BINDING COMPONENT OF ABC TRANSPORTER"/>
    <property type="match status" value="1"/>
</dbReference>
<dbReference type="SUPFAM" id="SSF53850">
    <property type="entry name" value="Periplasmic binding protein-like II"/>
    <property type="match status" value="1"/>
</dbReference>
<proteinExistence type="inferred from homology"/>
<accession>A0A1W2BNT1</accession>
<dbReference type="RefSeq" id="WP_084575743.1">
    <property type="nucleotide sequence ID" value="NZ_CP155572.1"/>
</dbReference>
<name>A0A1W2BNT1_9FIRM</name>
<dbReference type="GO" id="GO:0015833">
    <property type="term" value="P:peptide transport"/>
    <property type="evidence" value="ECO:0007669"/>
    <property type="project" value="TreeGrafter"/>
</dbReference>
<dbReference type="AlphaFoldDB" id="A0A1W2BNT1"/>
<dbReference type="STRING" id="112901.SAMN04488500_10833"/>
<evidence type="ECO:0000313" key="5">
    <source>
        <dbReference type="EMBL" id="SMC74550.1"/>
    </source>
</evidence>
<dbReference type="InterPro" id="IPR039424">
    <property type="entry name" value="SBP_5"/>
</dbReference>
<evidence type="ECO:0000259" key="4">
    <source>
        <dbReference type="Pfam" id="PF00496"/>
    </source>
</evidence>
<dbReference type="PIRSF" id="PIRSF002741">
    <property type="entry name" value="MppA"/>
    <property type="match status" value="1"/>
</dbReference>
<dbReference type="CDD" id="cd08513">
    <property type="entry name" value="PBP2_thermophilic_Hb8_like"/>
    <property type="match status" value="1"/>
</dbReference>
<dbReference type="EMBL" id="FWXI01000008">
    <property type="protein sequence ID" value="SMC74550.1"/>
    <property type="molecule type" value="Genomic_DNA"/>
</dbReference>
<organism evidence="5 6">
    <name type="scientific">Sporomusa malonica</name>
    <dbReference type="NCBI Taxonomy" id="112901"/>
    <lineage>
        <taxon>Bacteria</taxon>
        <taxon>Bacillati</taxon>
        <taxon>Bacillota</taxon>
        <taxon>Negativicutes</taxon>
        <taxon>Selenomonadales</taxon>
        <taxon>Sporomusaceae</taxon>
        <taxon>Sporomusa</taxon>
    </lineage>
</organism>